<dbReference type="EC" id="1.1.1.169" evidence="3 10"/>
<evidence type="ECO:0000256" key="3">
    <source>
        <dbReference type="ARBA" id="ARBA00013014"/>
    </source>
</evidence>
<organism evidence="14 15">
    <name type="scientific">Sphingomicrobium lutaoense</name>
    <dbReference type="NCBI Taxonomy" id="515949"/>
    <lineage>
        <taxon>Bacteria</taxon>
        <taxon>Pseudomonadati</taxon>
        <taxon>Pseudomonadota</taxon>
        <taxon>Alphaproteobacteria</taxon>
        <taxon>Sphingomonadales</taxon>
        <taxon>Sphingomonadaceae</taxon>
        <taxon>Sphingomicrobium</taxon>
    </lineage>
</organism>
<evidence type="ECO:0000256" key="10">
    <source>
        <dbReference type="RuleBase" id="RU362068"/>
    </source>
</evidence>
<keyword evidence="7 10" id="KW-0560">Oxidoreductase</keyword>
<feature type="domain" description="Ketopantoate reductase C-terminal" evidence="13">
    <location>
        <begin position="178"/>
        <end position="316"/>
    </location>
</feature>
<dbReference type="InterPro" id="IPR050838">
    <property type="entry name" value="Ketopantoate_reductase"/>
</dbReference>
<dbReference type="RefSeq" id="WP_183934291.1">
    <property type="nucleotide sequence ID" value="NZ_JACICF010000002.1"/>
</dbReference>
<evidence type="ECO:0000256" key="7">
    <source>
        <dbReference type="ARBA" id="ARBA00023002"/>
    </source>
</evidence>
<comment type="similarity">
    <text evidence="2 10">Belongs to the ketopantoate reductase family.</text>
</comment>
<dbReference type="SUPFAM" id="SSF48179">
    <property type="entry name" value="6-phosphogluconate dehydrogenase C-terminal domain-like"/>
    <property type="match status" value="1"/>
</dbReference>
<dbReference type="GO" id="GO:0005737">
    <property type="term" value="C:cytoplasm"/>
    <property type="evidence" value="ECO:0007669"/>
    <property type="project" value="TreeGrafter"/>
</dbReference>
<evidence type="ECO:0000313" key="14">
    <source>
        <dbReference type="EMBL" id="MBB3764940.1"/>
    </source>
</evidence>
<dbReference type="InterPro" id="IPR013328">
    <property type="entry name" value="6PGD_dom2"/>
</dbReference>
<dbReference type="GO" id="GO:0008677">
    <property type="term" value="F:2-dehydropantoate 2-reductase activity"/>
    <property type="evidence" value="ECO:0007669"/>
    <property type="project" value="UniProtKB-EC"/>
</dbReference>
<evidence type="ECO:0000256" key="6">
    <source>
        <dbReference type="ARBA" id="ARBA00022857"/>
    </source>
</evidence>
<dbReference type="EMBL" id="JACICF010000002">
    <property type="protein sequence ID" value="MBB3764940.1"/>
    <property type="molecule type" value="Genomic_DNA"/>
</dbReference>
<evidence type="ECO:0000256" key="5">
    <source>
        <dbReference type="ARBA" id="ARBA00022655"/>
    </source>
</evidence>
<reference evidence="14 15" key="1">
    <citation type="submission" date="2020-08" db="EMBL/GenBank/DDBJ databases">
        <title>Genomic Encyclopedia of Type Strains, Phase IV (KMG-IV): sequencing the most valuable type-strain genomes for metagenomic binning, comparative biology and taxonomic classification.</title>
        <authorList>
            <person name="Goeker M."/>
        </authorList>
    </citation>
    <scope>NUCLEOTIDE SEQUENCE [LARGE SCALE GENOMIC DNA]</scope>
    <source>
        <strain evidence="14 15">DSM 24194</strain>
    </source>
</reference>
<comment type="function">
    <text evidence="10">Catalyzes the NADPH-dependent reduction of ketopantoate into pantoic acid.</text>
</comment>
<dbReference type="PANTHER" id="PTHR43765:SF2">
    <property type="entry name" value="2-DEHYDROPANTOATE 2-REDUCTASE"/>
    <property type="match status" value="1"/>
</dbReference>
<dbReference type="SUPFAM" id="SSF51735">
    <property type="entry name" value="NAD(P)-binding Rossmann-fold domains"/>
    <property type="match status" value="1"/>
</dbReference>
<feature type="domain" description="Ketopantoate reductase N-terminal" evidence="12">
    <location>
        <begin position="7"/>
        <end position="152"/>
    </location>
</feature>
<dbReference type="Pfam" id="PF08546">
    <property type="entry name" value="ApbA_C"/>
    <property type="match status" value="1"/>
</dbReference>
<sequence>MKDNPRIIIAGAGTIGCFVGGVLAHAGRDVALLGRGAVAERVARDGLHLSDNDGWDAHIPASEAGMTVDPAALASADVIFVTVKSGATQEMAEGIARFARPEAIIVSLQNGVTNAPILKEKLPGRDVRAGVVPFNVVQTGDGRFHRATSGVLIAAKGPVPIAGLFEGSCLGLEEKDGIEELAWGKLLINLNNALNALSGIPLIEQMSDRRWRKLMAWQMEEGMAALEAAGIDYQGATPISPRWMAKLLRLPTFLFRKVAARTFRIDPEARSSMAEDFDRGRTTEVDALQGAVIELGQRHGVPVPIATRVRDLVKAAERRGEGSPRLSPDKVAPGRF</sequence>
<accession>A0A839Z2U2</accession>
<dbReference type="Proteomes" id="UP000578569">
    <property type="component" value="Unassembled WGS sequence"/>
</dbReference>
<dbReference type="InterPro" id="IPR013752">
    <property type="entry name" value="KPA_reductase"/>
</dbReference>
<comment type="pathway">
    <text evidence="1 10">Cofactor biosynthesis; (R)-pantothenate biosynthesis; (R)-pantoate from 3-methyl-2-oxobutanoate: step 2/2.</text>
</comment>
<evidence type="ECO:0000256" key="4">
    <source>
        <dbReference type="ARBA" id="ARBA00019465"/>
    </source>
</evidence>
<evidence type="ECO:0000259" key="12">
    <source>
        <dbReference type="Pfam" id="PF02558"/>
    </source>
</evidence>
<dbReference type="Pfam" id="PF02558">
    <property type="entry name" value="ApbA"/>
    <property type="match status" value="1"/>
</dbReference>
<dbReference type="GO" id="GO:0050661">
    <property type="term" value="F:NADP binding"/>
    <property type="evidence" value="ECO:0007669"/>
    <property type="project" value="TreeGrafter"/>
</dbReference>
<name>A0A839Z2U2_9SPHN</name>
<dbReference type="NCBIfam" id="NF006083">
    <property type="entry name" value="PRK08229.1"/>
    <property type="match status" value="1"/>
</dbReference>
<dbReference type="UniPathway" id="UPA00028">
    <property type="reaction ID" value="UER00004"/>
</dbReference>
<dbReference type="Gene3D" id="3.40.50.720">
    <property type="entry name" value="NAD(P)-binding Rossmann-like Domain"/>
    <property type="match status" value="1"/>
</dbReference>
<evidence type="ECO:0000313" key="15">
    <source>
        <dbReference type="Proteomes" id="UP000578569"/>
    </source>
</evidence>
<keyword evidence="5 10" id="KW-0566">Pantothenate biosynthesis</keyword>
<evidence type="ECO:0000259" key="13">
    <source>
        <dbReference type="Pfam" id="PF08546"/>
    </source>
</evidence>
<keyword evidence="15" id="KW-1185">Reference proteome</keyword>
<evidence type="ECO:0000256" key="8">
    <source>
        <dbReference type="ARBA" id="ARBA00032024"/>
    </source>
</evidence>
<dbReference type="InterPro" id="IPR036291">
    <property type="entry name" value="NAD(P)-bd_dom_sf"/>
</dbReference>
<feature type="region of interest" description="Disordered" evidence="11">
    <location>
        <begin position="316"/>
        <end position="336"/>
    </location>
</feature>
<dbReference type="InterPro" id="IPR008927">
    <property type="entry name" value="6-PGluconate_DH-like_C_sf"/>
</dbReference>
<dbReference type="GO" id="GO:0015940">
    <property type="term" value="P:pantothenate biosynthetic process"/>
    <property type="evidence" value="ECO:0007669"/>
    <property type="project" value="UniProtKB-UniPathway"/>
</dbReference>
<evidence type="ECO:0000256" key="1">
    <source>
        <dbReference type="ARBA" id="ARBA00004994"/>
    </source>
</evidence>
<dbReference type="PANTHER" id="PTHR43765">
    <property type="entry name" value="2-DEHYDROPANTOATE 2-REDUCTASE-RELATED"/>
    <property type="match status" value="1"/>
</dbReference>
<gene>
    <name evidence="14" type="ORF">FHS50_002002</name>
</gene>
<protein>
    <recommendedName>
        <fullName evidence="4 10">2-dehydropantoate 2-reductase</fullName>
        <ecNumber evidence="3 10">1.1.1.169</ecNumber>
    </recommendedName>
    <alternativeName>
        <fullName evidence="8 10">Ketopantoate reductase</fullName>
    </alternativeName>
</protein>
<comment type="catalytic activity">
    <reaction evidence="9 10">
        <text>(R)-pantoate + NADP(+) = 2-dehydropantoate + NADPH + H(+)</text>
        <dbReference type="Rhea" id="RHEA:16233"/>
        <dbReference type="ChEBI" id="CHEBI:11561"/>
        <dbReference type="ChEBI" id="CHEBI:15378"/>
        <dbReference type="ChEBI" id="CHEBI:15980"/>
        <dbReference type="ChEBI" id="CHEBI:57783"/>
        <dbReference type="ChEBI" id="CHEBI:58349"/>
        <dbReference type="EC" id="1.1.1.169"/>
    </reaction>
</comment>
<dbReference type="InterPro" id="IPR003710">
    <property type="entry name" value="ApbA"/>
</dbReference>
<evidence type="ECO:0000256" key="11">
    <source>
        <dbReference type="SAM" id="MobiDB-lite"/>
    </source>
</evidence>
<dbReference type="Gene3D" id="1.10.1040.10">
    <property type="entry name" value="N-(1-d-carboxylethyl)-l-norvaline Dehydrogenase, domain 2"/>
    <property type="match status" value="1"/>
</dbReference>
<proteinExistence type="inferred from homology"/>
<evidence type="ECO:0000256" key="9">
    <source>
        <dbReference type="ARBA" id="ARBA00048793"/>
    </source>
</evidence>
<evidence type="ECO:0000256" key="2">
    <source>
        <dbReference type="ARBA" id="ARBA00007870"/>
    </source>
</evidence>
<dbReference type="AlphaFoldDB" id="A0A839Z2U2"/>
<comment type="caution">
    <text evidence="14">The sequence shown here is derived from an EMBL/GenBank/DDBJ whole genome shotgun (WGS) entry which is preliminary data.</text>
</comment>
<dbReference type="PROSITE" id="PS51257">
    <property type="entry name" value="PROKAR_LIPOPROTEIN"/>
    <property type="match status" value="1"/>
</dbReference>
<dbReference type="NCBIfam" id="TIGR00745">
    <property type="entry name" value="apbA_panE"/>
    <property type="match status" value="1"/>
</dbReference>
<dbReference type="InterPro" id="IPR013332">
    <property type="entry name" value="KPR_N"/>
</dbReference>
<keyword evidence="6 10" id="KW-0521">NADP</keyword>